<comment type="caution">
    <text evidence="2">The sequence shown here is derived from an EMBL/GenBank/DDBJ whole genome shotgun (WGS) entry which is preliminary data.</text>
</comment>
<dbReference type="OrthoDB" id="5109343at2"/>
<dbReference type="SUPFAM" id="SSF55729">
    <property type="entry name" value="Acyl-CoA N-acyltransferases (Nat)"/>
    <property type="match status" value="1"/>
</dbReference>
<gene>
    <name evidence="2" type="ORF">E7Z59_07875</name>
</gene>
<keyword evidence="2" id="KW-0808">Transferase</keyword>
<keyword evidence="3" id="KW-1185">Reference proteome</keyword>
<accession>A0A4S3LZR5</accession>
<organism evidence="2 3">
    <name type="scientific">Robertkochia marina</name>
    <dbReference type="NCBI Taxonomy" id="1227945"/>
    <lineage>
        <taxon>Bacteria</taxon>
        <taxon>Pseudomonadati</taxon>
        <taxon>Bacteroidota</taxon>
        <taxon>Flavobacteriia</taxon>
        <taxon>Flavobacteriales</taxon>
        <taxon>Flavobacteriaceae</taxon>
        <taxon>Robertkochia</taxon>
    </lineage>
</organism>
<feature type="domain" description="N-acetyltransferase" evidence="1">
    <location>
        <begin position="45"/>
        <end position="162"/>
    </location>
</feature>
<dbReference type="AlphaFoldDB" id="A0A4S3LZR5"/>
<dbReference type="InterPro" id="IPR000182">
    <property type="entry name" value="GNAT_dom"/>
</dbReference>
<evidence type="ECO:0000259" key="1">
    <source>
        <dbReference type="Pfam" id="PF00583"/>
    </source>
</evidence>
<name>A0A4S3LZR5_9FLAO</name>
<dbReference type="RefSeq" id="WP_136335776.1">
    <property type="nucleotide sequence ID" value="NZ_QXMP01000005.1"/>
</dbReference>
<evidence type="ECO:0000313" key="2">
    <source>
        <dbReference type="EMBL" id="THD67571.1"/>
    </source>
</evidence>
<sequence>MIRICKAHTKAHLEGILDLQSKNLREVLSDEVQKEQGFLTVRHDCKVLEEMNNRLNHIIALDGEEVVGYALSMTPDLKDRIPVLEEMFERINNLEYKGSNLGKSNYYIMGQICIAEKYRGTGLFYALYNEHRKYYSPYFDHFITEVSASNQRSLRAHEKTGFKTILNYYDQTDSWYLILWDWNDQNETS</sequence>
<proteinExistence type="predicted"/>
<dbReference type="Gene3D" id="3.40.630.30">
    <property type="match status" value="1"/>
</dbReference>
<reference evidence="2 3" key="1">
    <citation type="submission" date="2019-04" db="EMBL/GenBank/DDBJ databases">
        <title>Draft genome sequence of Robertkochia marina CC-AMO-30D.</title>
        <authorList>
            <person name="Hameed A."/>
            <person name="Lin S.-Y."/>
            <person name="Shahina M."/>
            <person name="Lai W.-A."/>
            <person name="Young C.-C."/>
        </authorList>
    </citation>
    <scope>NUCLEOTIDE SEQUENCE [LARGE SCALE GENOMIC DNA]</scope>
    <source>
        <strain evidence="2 3">CC-AMO-30D</strain>
    </source>
</reference>
<dbReference type="Proteomes" id="UP000305939">
    <property type="component" value="Unassembled WGS sequence"/>
</dbReference>
<evidence type="ECO:0000313" key="3">
    <source>
        <dbReference type="Proteomes" id="UP000305939"/>
    </source>
</evidence>
<dbReference type="GO" id="GO:0016747">
    <property type="term" value="F:acyltransferase activity, transferring groups other than amino-acyl groups"/>
    <property type="evidence" value="ECO:0007669"/>
    <property type="project" value="InterPro"/>
</dbReference>
<dbReference type="InterPro" id="IPR016181">
    <property type="entry name" value="Acyl_CoA_acyltransferase"/>
</dbReference>
<dbReference type="EMBL" id="SSMC01000002">
    <property type="protein sequence ID" value="THD67571.1"/>
    <property type="molecule type" value="Genomic_DNA"/>
</dbReference>
<protein>
    <submittedName>
        <fullName evidence="2">GNAT family N-acetyltransferase</fullName>
    </submittedName>
</protein>
<dbReference type="Pfam" id="PF00583">
    <property type="entry name" value="Acetyltransf_1"/>
    <property type="match status" value="1"/>
</dbReference>